<gene>
    <name evidence="8" type="ORF">GCM10023337_17340</name>
</gene>
<feature type="modified residue" description="4-aspartylphosphate" evidence="4">
    <location>
        <position position="52"/>
    </location>
</feature>
<reference evidence="9" key="1">
    <citation type="journal article" date="2019" name="Int. J. Syst. Evol. Microbiol.">
        <title>The Global Catalogue of Microorganisms (GCM) 10K type strain sequencing project: providing services to taxonomists for standard genome sequencing and annotation.</title>
        <authorList>
            <consortium name="The Broad Institute Genomics Platform"/>
            <consortium name="The Broad Institute Genome Sequencing Center for Infectious Disease"/>
            <person name="Wu L."/>
            <person name="Ma J."/>
        </authorList>
    </citation>
    <scope>NUCLEOTIDE SEQUENCE [LARGE SCALE GENOMIC DNA]</scope>
    <source>
        <strain evidence="9">JCM 18423</strain>
    </source>
</reference>
<dbReference type="Proteomes" id="UP001500227">
    <property type="component" value="Unassembled WGS sequence"/>
</dbReference>
<keyword evidence="3 5" id="KW-0238">DNA-binding</keyword>
<dbReference type="CDD" id="cd17574">
    <property type="entry name" value="REC_OmpR"/>
    <property type="match status" value="1"/>
</dbReference>
<dbReference type="InterPro" id="IPR001789">
    <property type="entry name" value="Sig_transdc_resp-reg_receiver"/>
</dbReference>
<sequence>MNIASLEDDPVQAALIESCLTKAGYSCTVFHTGKSLLTTLAKPHDFNLLILDWEVPDVSGLDVLHWIRDNQGYALPVLFLTSRTDESDLVVGLQAGADDYMTKPIREGELVARVQALLRRMNPITQSNEPFSFGVYDIDPINNIIKLHGKEVVLAPKEYELALLLFRNPGRLFSRDVLSTAVWNREIPATSRTLDTHLSNIRRKLQLRPENGVRLNASYALGYRLESLLDNETT</sequence>
<dbReference type="InterPro" id="IPR001867">
    <property type="entry name" value="OmpR/PhoB-type_DNA-bd"/>
</dbReference>
<dbReference type="Pfam" id="PF00486">
    <property type="entry name" value="Trans_reg_C"/>
    <property type="match status" value="1"/>
</dbReference>
<dbReference type="SUPFAM" id="SSF46894">
    <property type="entry name" value="C-terminal effector domain of the bipartite response regulators"/>
    <property type="match status" value="1"/>
</dbReference>
<dbReference type="RefSeq" id="WP_345371106.1">
    <property type="nucleotide sequence ID" value="NZ_BAABKD010000009.1"/>
</dbReference>
<name>A0ABP9M8F6_9BURK</name>
<keyword evidence="9" id="KW-1185">Reference proteome</keyword>
<evidence type="ECO:0000313" key="8">
    <source>
        <dbReference type="EMBL" id="GAA5091444.1"/>
    </source>
</evidence>
<dbReference type="PROSITE" id="PS50110">
    <property type="entry name" value="RESPONSE_REGULATORY"/>
    <property type="match status" value="1"/>
</dbReference>
<evidence type="ECO:0000256" key="4">
    <source>
        <dbReference type="PROSITE-ProRule" id="PRU00169"/>
    </source>
</evidence>
<organism evidence="8 9">
    <name type="scientific">Paenalcaligenes hermetiae</name>
    <dbReference type="NCBI Taxonomy" id="1157987"/>
    <lineage>
        <taxon>Bacteria</taxon>
        <taxon>Pseudomonadati</taxon>
        <taxon>Pseudomonadota</taxon>
        <taxon>Betaproteobacteria</taxon>
        <taxon>Burkholderiales</taxon>
        <taxon>Alcaligenaceae</taxon>
        <taxon>Paenalcaligenes</taxon>
    </lineage>
</organism>
<evidence type="ECO:0000256" key="3">
    <source>
        <dbReference type="ARBA" id="ARBA00023125"/>
    </source>
</evidence>
<feature type="domain" description="Response regulatory" evidence="6">
    <location>
        <begin position="2"/>
        <end position="118"/>
    </location>
</feature>
<dbReference type="PROSITE" id="PS51755">
    <property type="entry name" value="OMPR_PHOB"/>
    <property type="match status" value="1"/>
</dbReference>
<dbReference type="InterPro" id="IPR011006">
    <property type="entry name" value="CheY-like_superfamily"/>
</dbReference>
<dbReference type="CDD" id="cd00383">
    <property type="entry name" value="trans_reg_C"/>
    <property type="match status" value="1"/>
</dbReference>
<comment type="caution">
    <text evidence="8">The sequence shown here is derived from an EMBL/GenBank/DDBJ whole genome shotgun (WGS) entry which is preliminary data.</text>
</comment>
<evidence type="ECO:0000259" key="6">
    <source>
        <dbReference type="PROSITE" id="PS50110"/>
    </source>
</evidence>
<evidence type="ECO:0000256" key="1">
    <source>
        <dbReference type="ARBA" id="ARBA00022553"/>
    </source>
</evidence>
<evidence type="ECO:0000256" key="2">
    <source>
        <dbReference type="ARBA" id="ARBA00023012"/>
    </source>
</evidence>
<evidence type="ECO:0000313" key="9">
    <source>
        <dbReference type="Proteomes" id="UP001500227"/>
    </source>
</evidence>
<accession>A0ABP9M8F6</accession>
<dbReference type="PANTHER" id="PTHR48111:SF40">
    <property type="entry name" value="PHOSPHATE REGULON TRANSCRIPTIONAL REGULATORY PROTEIN PHOB"/>
    <property type="match status" value="1"/>
</dbReference>
<dbReference type="Gene3D" id="3.40.50.2300">
    <property type="match status" value="1"/>
</dbReference>
<dbReference type="PANTHER" id="PTHR48111">
    <property type="entry name" value="REGULATOR OF RPOS"/>
    <property type="match status" value="1"/>
</dbReference>
<evidence type="ECO:0000259" key="7">
    <source>
        <dbReference type="PROSITE" id="PS51755"/>
    </source>
</evidence>
<dbReference type="SMART" id="SM00862">
    <property type="entry name" value="Trans_reg_C"/>
    <property type="match status" value="1"/>
</dbReference>
<dbReference type="SUPFAM" id="SSF52172">
    <property type="entry name" value="CheY-like"/>
    <property type="match status" value="1"/>
</dbReference>
<dbReference type="InterPro" id="IPR036388">
    <property type="entry name" value="WH-like_DNA-bd_sf"/>
</dbReference>
<keyword evidence="2" id="KW-0902">Two-component regulatory system</keyword>
<feature type="DNA-binding region" description="OmpR/PhoB-type" evidence="5">
    <location>
        <begin position="128"/>
        <end position="227"/>
    </location>
</feature>
<dbReference type="EMBL" id="BAABKD010000009">
    <property type="protein sequence ID" value="GAA5091444.1"/>
    <property type="molecule type" value="Genomic_DNA"/>
</dbReference>
<feature type="domain" description="OmpR/PhoB-type" evidence="7">
    <location>
        <begin position="128"/>
        <end position="227"/>
    </location>
</feature>
<protein>
    <submittedName>
        <fullName evidence="8">Response regulator transcription factor</fullName>
    </submittedName>
</protein>
<evidence type="ECO:0000256" key="5">
    <source>
        <dbReference type="PROSITE-ProRule" id="PRU01091"/>
    </source>
</evidence>
<dbReference type="InterPro" id="IPR016032">
    <property type="entry name" value="Sig_transdc_resp-reg_C-effctor"/>
</dbReference>
<dbReference type="InterPro" id="IPR039420">
    <property type="entry name" value="WalR-like"/>
</dbReference>
<dbReference type="Gene3D" id="6.10.250.690">
    <property type="match status" value="1"/>
</dbReference>
<keyword evidence="1 4" id="KW-0597">Phosphoprotein</keyword>
<dbReference type="Gene3D" id="1.10.10.10">
    <property type="entry name" value="Winged helix-like DNA-binding domain superfamily/Winged helix DNA-binding domain"/>
    <property type="match status" value="1"/>
</dbReference>
<proteinExistence type="predicted"/>
<dbReference type="Pfam" id="PF00072">
    <property type="entry name" value="Response_reg"/>
    <property type="match status" value="1"/>
</dbReference>
<dbReference type="SMART" id="SM00448">
    <property type="entry name" value="REC"/>
    <property type="match status" value="1"/>
</dbReference>